<feature type="transmembrane region" description="Helical" evidence="1">
    <location>
        <begin position="152"/>
        <end position="176"/>
    </location>
</feature>
<evidence type="ECO:0000313" key="2">
    <source>
        <dbReference type="EMBL" id="RAK27730.1"/>
    </source>
</evidence>
<evidence type="ECO:0000313" key="3">
    <source>
        <dbReference type="Proteomes" id="UP000249341"/>
    </source>
</evidence>
<keyword evidence="1" id="KW-0812">Transmembrane</keyword>
<organism evidence="2 3">
    <name type="scientific">Actinoplanes lutulentus</name>
    <dbReference type="NCBI Taxonomy" id="1287878"/>
    <lineage>
        <taxon>Bacteria</taxon>
        <taxon>Bacillati</taxon>
        <taxon>Actinomycetota</taxon>
        <taxon>Actinomycetes</taxon>
        <taxon>Micromonosporales</taxon>
        <taxon>Micromonosporaceae</taxon>
        <taxon>Actinoplanes</taxon>
    </lineage>
</organism>
<feature type="transmembrane region" description="Helical" evidence="1">
    <location>
        <begin position="102"/>
        <end position="120"/>
    </location>
</feature>
<proteinExistence type="predicted"/>
<feature type="transmembrane region" description="Helical" evidence="1">
    <location>
        <begin position="38"/>
        <end position="56"/>
    </location>
</feature>
<feature type="transmembrane region" description="Helical" evidence="1">
    <location>
        <begin position="76"/>
        <end position="95"/>
    </location>
</feature>
<accession>A0A327Z0H4</accession>
<feature type="transmembrane region" description="Helical" evidence="1">
    <location>
        <begin position="126"/>
        <end position="145"/>
    </location>
</feature>
<evidence type="ECO:0000256" key="1">
    <source>
        <dbReference type="SAM" id="Phobius"/>
    </source>
</evidence>
<comment type="caution">
    <text evidence="2">The sequence shown here is derived from an EMBL/GenBank/DDBJ whole genome shotgun (WGS) entry which is preliminary data.</text>
</comment>
<sequence>MLAEHVRDVAMTAVIFGFFATTWFGWAQEDPPRGWRPFLIAGTVAAVITAAAGGRIASQHWTATVFDEDTSRTFGIVVGIEFAAAAAGSVVLAVLRRRELMSAWIAFVVGVHLFPVAAILGYPFIYVIAVLVTIVSLVGVPIARARNVAPSAIVGAGSGASLLVGAIFSAVAAAIIG</sequence>
<keyword evidence="3" id="KW-1185">Reference proteome</keyword>
<name>A0A327Z0H4_9ACTN</name>
<reference evidence="2 3" key="1">
    <citation type="submission" date="2018-06" db="EMBL/GenBank/DDBJ databases">
        <title>Genomic Encyclopedia of Type Strains, Phase III (KMG-III): the genomes of soil and plant-associated and newly described type strains.</title>
        <authorList>
            <person name="Whitman W."/>
        </authorList>
    </citation>
    <scope>NUCLEOTIDE SEQUENCE [LARGE SCALE GENOMIC DNA]</scope>
    <source>
        <strain evidence="2 3">CGMCC 4.7090</strain>
    </source>
</reference>
<protein>
    <submittedName>
        <fullName evidence="2">Uncharacterized protein</fullName>
    </submittedName>
</protein>
<keyword evidence="1" id="KW-1133">Transmembrane helix</keyword>
<dbReference type="EMBL" id="QLMJ01000022">
    <property type="protein sequence ID" value="RAK27730.1"/>
    <property type="molecule type" value="Genomic_DNA"/>
</dbReference>
<dbReference type="RefSeq" id="WP_111653826.1">
    <property type="nucleotide sequence ID" value="NZ_JACHWI010000008.1"/>
</dbReference>
<feature type="transmembrane region" description="Helical" evidence="1">
    <location>
        <begin position="6"/>
        <end position="26"/>
    </location>
</feature>
<gene>
    <name evidence="2" type="ORF">B0I29_122113</name>
</gene>
<dbReference type="Proteomes" id="UP000249341">
    <property type="component" value="Unassembled WGS sequence"/>
</dbReference>
<keyword evidence="1" id="KW-0472">Membrane</keyword>
<dbReference type="AlphaFoldDB" id="A0A327Z0H4"/>
<dbReference type="OrthoDB" id="3697173at2"/>